<accession>A0A4P9XFM0</accession>
<organism evidence="1 2">
    <name type="scientific">Thamnocephalis sphaerospora</name>
    <dbReference type="NCBI Taxonomy" id="78915"/>
    <lineage>
        <taxon>Eukaryota</taxon>
        <taxon>Fungi</taxon>
        <taxon>Fungi incertae sedis</taxon>
        <taxon>Zoopagomycota</taxon>
        <taxon>Zoopagomycotina</taxon>
        <taxon>Zoopagomycetes</taxon>
        <taxon>Zoopagales</taxon>
        <taxon>Sigmoideomycetaceae</taxon>
        <taxon>Thamnocephalis</taxon>
    </lineage>
</organism>
<sequence length="280" mass="29983">MATRPRDRAAKLAAVVHQAIYATAGIMAKIHTEPMLLSPNGVHDSEMQRAAVQIDESLKKLAATLITPSIRWAAVQAAATVCEKLAEKYPLANTQLLESAEVFSSAMSAAVNAQQYLAAQLSARSVAHHNAACLLELANKPPQMVSVSLVCAQHFLCIPPFLEMAISSSYLCGICHQAGHKDESVREAAVRFLAALVVHPMVRAAATKDDKNVWSQVQSVLERAVSDETPDVVTAGLELVKNLASTVDLLSRTALEAITADMLVRLLAHHEPGHESAKSS</sequence>
<evidence type="ECO:0000313" key="2">
    <source>
        <dbReference type="Proteomes" id="UP000271241"/>
    </source>
</evidence>
<dbReference type="InterPro" id="IPR016024">
    <property type="entry name" value="ARM-type_fold"/>
</dbReference>
<dbReference type="EMBL" id="KZ993794">
    <property type="protein sequence ID" value="RKP04372.1"/>
    <property type="molecule type" value="Genomic_DNA"/>
</dbReference>
<evidence type="ECO:0008006" key="3">
    <source>
        <dbReference type="Google" id="ProtNLM"/>
    </source>
</evidence>
<evidence type="ECO:0000313" key="1">
    <source>
        <dbReference type="EMBL" id="RKP04372.1"/>
    </source>
</evidence>
<dbReference type="AlphaFoldDB" id="A0A4P9XFM0"/>
<dbReference type="InterPro" id="IPR011989">
    <property type="entry name" value="ARM-like"/>
</dbReference>
<proteinExistence type="predicted"/>
<protein>
    <recommendedName>
        <fullName evidence="3">Armadillo-type protein</fullName>
    </recommendedName>
</protein>
<name>A0A4P9XFM0_9FUNG</name>
<dbReference type="Proteomes" id="UP000271241">
    <property type="component" value="Unassembled WGS sequence"/>
</dbReference>
<dbReference type="SUPFAM" id="SSF48371">
    <property type="entry name" value="ARM repeat"/>
    <property type="match status" value="1"/>
</dbReference>
<dbReference type="Gene3D" id="1.25.10.10">
    <property type="entry name" value="Leucine-rich Repeat Variant"/>
    <property type="match status" value="1"/>
</dbReference>
<gene>
    <name evidence="1" type="ORF">THASP1DRAFT_33873</name>
</gene>
<keyword evidence="2" id="KW-1185">Reference proteome</keyword>
<reference evidence="2" key="1">
    <citation type="journal article" date="2018" name="Nat. Microbiol.">
        <title>Leveraging single-cell genomics to expand the fungal tree of life.</title>
        <authorList>
            <person name="Ahrendt S.R."/>
            <person name="Quandt C.A."/>
            <person name="Ciobanu D."/>
            <person name="Clum A."/>
            <person name="Salamov A."/>
            <person name="Andreopoulos B."/>
            <person name="Cheng J.F."/>
            <person name="Woyke T."/>
            <person name="Pelin A."/>
            <person name="Henrissat B."/>
            <person name="Reynolds N.K."/>
            <person name="Benny G.L."/>
            <person name="Smith M.E."/>
            <person name="James T.Y."/>
            <person name="Grigoriev I.V."/>
        </authorList>
    </citation>
    <scope>NUCLEOTIDE SEQUENCE [LARGE SCALE GENOMIC DNA]</scope>
    <source>
        <strain evidence="2">RSA 1356</strain>
    </source>
</reference>